<name>A0AAW9PZ74_9CYAN</name>
<feature type="region of interest" description="Disordered" evidence="1">
    <location>
        <begin position="51"/>
        <end position="72"/>
    </location>
</feature>
<sequence>MALISLLKFSLTTVLFYAALGYVTFHFFSTLFVFILIFSIGSVCFVSYRKEEEKEKDSPPEEKQGCATGDMQMGGAETLSEEILELALMFLFWGVISGMSQVKNELQKRIDKLYIFLVLLLLASTGLSLGWLLESSTSKFLM</sequence>
<evidence type="ECO:0000313" key="3">
    <source>
        <dbReference type="EMBL" id="MEE3715746.1"/>
    </source>
</evidence>
<accession>A0AAW9PZ74</accession>
<feature type="transmembrane region" description="Helical" evidence="2">
    <location>
        <begin position="114"/>
        <end position="133"/>
    </location>
</feature>
<feature type="transmembrane region" description="Helical" evidence="2">
    <location>
        <begin position="31"/>
        <end position="48"/>
    </location>
</feature>
<proteinExistence type="predicted"/>
<dbReference type="AlphaFoldDB" id="A0AAW9PZ74"/>
<dbReference type="EMBL" id="JAZBJZ010000007">
    <property type="protein sequence ID" value="MEE3715746.1"/>
    <property type="molecule type" value="Genomic_DNA"/>
</dbReference>
<gene>
    <name evidence="3" type="ORF">V2H45_03180</name>
</gene>
<keyword evidence="2" id="KW-0812">Transmembrane</keyword>
<keyword evidence="4" id="KW-1185">Reference proteome</keyword>
<evidence type="ECO:0000313" key="4">
    <source>
        <dbReference type="Proteomes" id="UP001333818"/>
    </source>
</evidence>
<keyword evidence="2" id="KW-1133">Transmembrane helix</keyword>
<evidence type="ECO:0000256" key="2">
    <source>
        <dbReference type="SAM" id="Phobius"/>
    </source>
</evidence>
<protein>
    <submittedName>
        <fullName evidence="3">Uncharacterized protein</fullName>
    </submittedName>
</protein>
<evidence type="ECO:0000256" key="1">
    <source>
        <dbReference type="SAM" id="MobiDB-lite"/>
    </source>
</evidence>
<feature type="compositionally biased region" description="Basic and acidic residues" evidence="1">
    <location>
        <begin position="51"/>
        <end position="64"/>
    </location>
</feature>
<organism evidence="3 4">
    <name type="scientific">Tumidithrix elongata BACA0141</name>
    <dbReference type="NCBI Taxonomy" id="2716417"/>
    <lineage>
        <taxon>Bacteria</taxon>
        <taxon>Bacillati</taxon>
        <taxon>Cyanobacteriota</taxon>
        <taxon>Cyanophyceae</taxon>
        <taxon>Pseudanabaenales</taxon>
        <taxon>Pseudanabaenaceae</taxon>
        <taxon>Tumidithrix</taxon>
        <taxon>Tumidithrix elongata</taxon>
    </lineage>
</organism>
<dbReference type="RefSeq" id="WP_330482169.1">
    <property type="nucleotide sequence ID" value="NZ_JAZBJZ010000007.1"/>
</dbReference>
<dbReference type="Proteomes" id="UP001333818">
    <property type="component" value="Unassembled WGS sequence"/>
</dbReference>
<comment type="caution">
    <text evidence="3">The sequence shown here is derived from an EMBL/GenBank/DDBJ whole genome shotgun (WGS) entry which is preliminary data.</text>
</comment>
<keyword evidence="2" id="KW-0472">Membrane</keyword>
<reference evidence="3" key="1">
    <citation type="submission" date="2024-01" db="EMBL/GenBank/DDBJ databases">
        <title>Bank of Algae and Cyanobacteria of the Azores (BACA) strain genomes.</title>
        <authorList>
            <person name="Luz R."/>
            <person name="Cordeiro R."/>
            <person name="Fonseca A."/>
            <person name="Goncalves V."/>
        </authorList>
    </citation>
    <scope>NUCLEOTIDE SEQUENCE</scope>
    <source>
        <strain evidence="3">BACA0141</strain>
    </source>
</reference>